<proteinExistence type="predicted"/>
<protein>
    <submittedName>
        <fullName evidence="2">Beta-lysine 5,6-aminomutase alpha subunit /D-lysine 5,6-aminomutase alpha subunit</fullName>
    </submittedName>
</protein>
<dbReference type="InterPro" id="IPR037086">
    <property type="entry name" value="Lys-AminoMut_asu_sf"/>
</dbReference>
<dbReference type="InterPro" id="IPR015130">
    <property type="entry name" value="Lys-AminoMut_A"/>
</dbReference>
<dbReference type="RefSeq" id="WP_092212763.1">
    <property type="nucleotide sequence ID" value="NZ_FMUX01000015.1"/>
</dbReference>
<feature type="domain" description="D-Lysine 5,6-aminomutase alpha subunit" evidence="1">
    <location>
        <begin position="5"/>
        <end position="511"/>
    </location>
</feature>
<dbReference type="OrthoDB" id="5522173at2"/>
<dbReference type="EMBL" id="FMUX01000015">
    <property type="protein sequence ID" value="SCY66005.1"/>
    <property type="molecule type" value="Genomic_DNA"/>
</dbReference>
<dbReference type="Proteomes" id="UP000198870">
    <property type="component" value="Unassembled WGS sequence"/>
</dbReference>
<sequence>MATIDLNHEQIDRLKSKAKTIADQVQSMIDRYSSVSVERAVLRLYGVDGVNEEGTPLPNRLVEILQEKGGLDDGVSGHFAAAVLDSGRDAVTTAELIEQGRIDFGNITRFSREEVSLKEKQLCAAAISRLDATRRSKAEKMEKYPEGPQPWKYLIVATGNIYEDRLQAKAAAGSGADIIAVIRSTAQSLLDYVPYGPTTEGFGGTFATQANFKIMREALDEACEENDRYIRLVNYASGLCMAEIAACAAMEDLDMLLNDSMYGILFRDINLKRTFIDQHFSRLICSRAKIIINTGEDNYLTTSDAVENAYTVTASQLINEAMGKNSLLTDDLLGLGHAFEINPTIENGFLYELAHAQIARQLFPNAPLKYMPPTKYKSTDIFFSHCMDTMFNLASVTTGQGIHLAGILTEAIHTPLLQDRYQAIDSINYVFNNARGLGDEIEFKKDGIVATRAQAVLDEVEEFLTEVCQKGLTVAINEGRFADIKRADDGGKGLEGVFAKGPSYKNPILELLEKEGVINE</sequence>
<evidence type="ECO:0000313" key="2">
    <source>
        <dbReference type="EMBL" id="SCY66005.1"/>
    </source>
</evidence>
<reference evidence="2 3" key="1">
    <citation type="submission" date="2016-10" db="EMBL/GenBank/DDBJ databases">
        <authorList>
            <person name="de Groot N.N."/>
        </authorList>
    </citation>
    <scope>NUCLEOTIDE SEQUENCE [LARGE SCALE GENOMIC DNA]</scope>
    <source>
        <strain evidence="2 3">AA1</strain>
    </source>
</reference>
<dbReference type="Gene3D" id="3.20.20.440">
    <property type="entry name" value="D-Lysine 5,6-aminomutase alpha subunit"/>
    <property type="match status" value="1"/>
</dbReference>
<dbReference type="GO" id="GO:0031419">
    <property type="term" value="F:cobalamin binding"/>
    <property type="evidence" value="ECO:0007669"/>
    <property type="project" value="InterPro"/>
</dbReference>
<name>A0A1G5HQ45_9BACT</name>
<evidence type="ECO:0000259" key="1">
    <source>
        <dbReference type="Pfam" id="PF09043"/>
    </source>
</evidence>
<dbReference type="InterPro" id="IPR016176">
    <property type="entry name" value="Cbl-dep_enz_cat"/>
</dbReference>
<accession>A0A1G5HQ45</accession>
<gene>
    <name evidence="2" type="ORF">SAMN05216233_11565</name>
</gene>
<organism evidence="2 3">
    <name type="scientific">Desulfoluna spongiiphila</name>
    <dbReference type="NCBI Taxonomy" id="419481"/>
    <lineage>
        <taxon>Bacteria</taxon>
        <taxon>Pseudomonadati</taxon>
        <taxon>Thermodesulfobacteriota</taxon>
        <taxon>Desulfobacteria</taxon>
        <taxon>Desulfobacterales</taxon>
        <taxon>Desulfolunaceae</taxon>
        <taxon>Desulfoluna</taxon>
    </lineage>
</organism>
<dbReference type="GO" id="GO:0003824">
    <property type="term" value="F:catalytic activity"/>
    <property type="evidence" value="ECO:0007669"/>
    <property type="project" value="InterPro"/>
</dbReference>
<dbReference type="STRING" id="419481.SAMN05216233_11565"/>
<keyword evidence="3" id="KW-1185">Reference proteome</keyword>
<dbReference type="AlphaFoldDB" id="A0A1G5HQ45"/>
<dbReference type="SUPFAM" id="SSF51703">
    <property type="entry name" value="Cobalamin (vitamin B12)-dependent enzymes"/>
    <property type="match status" value="1"/>
</dbReference>
<dbReference type="Pfam" id="PF09043">
    <property type="entry name" value="Lys-AminoMut_A"/>
    <property type="match status" value="1"/>
</dbReference>
<evidence type="ECO:0000313" key="3">
    <source>
        <dbReference type="Proteomes" id="UP000198870"/>
    </source>
</evidence>